<dbReference type="InterPro" id="IPR011071">
    <property type="entry name" value="Lyase_8-like_C"/>
</dbReference>
<dbReference type="GO" id="GO:0005975">
    <property type="term" value="P:carbohydrate metabolic process"/>
    <property type="evidence" value="ECO:0007669"/>
    <property type="project" value="InterPro"/>
</dbReference>
<feature type="transmembrane region" description="Helical" evidence="4">
    <location>
        <begin position="778"/>
        <end position="799"/>
    </location>
</feature>
<dbReference type="SUPFAM" id="SSF49863">
    <property type="entry name" value="Hyaluronate lyase-like, C-terminal domain"/>
    <property type="match status" value="1"/>
</dbReference>
<dbReference type="EMBL" id="CATOUU010000756">
    <property type="protein sequence ID" value="CAI9946055.1"/>
    <property type="molecule type" value="Genomic_DNA"/>
</dbReference>
<dbReference type="InterPro" id="IPR004103">
    <property type="entry name" value="Lyase_8_C"/>
</dbReference>
<evidence type="ECO:0000256" key="4">
    <source>
        <dbReference type="SAM" id="Phobius"/>
    </source>
</evidence>
<evidence type="ECO:0000313" key="10">
    <source>
        <dbReference type="Proteomes" id="UP001642409"/>
    </source>
</evidence>
<dbReference type="InterPro" id="IPR008929">
    <property type="entry name" value="Chondroitin_lyas"/>
</dbReference>
<dbReference type="InterPro" id="IPR011013">
    <property type="entry name" value="Gal_mutarotase_sf_dom"/>
</dbReference>
<evidence type="ECO:0000259" key="7">
    <source>
        <dbReference type="Pfam" id="PF08124"/>
    </source>
</evidence>
<dbReference type="Gene3D" id="2.60.220.10">
    <property type="entry name" value="Polysaccharide lyase family 8-like, C-terminal"/>
    <property type="match status" value="1"/>
</dbReference>
<evidence type="ECO:0000259" key="6">
    <source>
        <dbReference type="Pfam" id="PF02884"/>
    </source>
</evidence>
<evidence type="ECO:0000313" key="8">
    <source>
        <dbReference type="EMBL" id="CAI9946055.1"/>
    </source>
</evidence>
<evidence type="ECO:0000313" key="9">
    <source>
        <dbReference type="EMBL" id="CAL6066335.1"/>
    </source>
</evidence>
<dbReference type="AlphaFoldDB" id="A0AA86Q4B5"/>
<dbReference type="InterPro" id="IPR012970">
    <property type="entry name" value="Lyase_8_alpha_N"/>
</dbReference>
<keyword evidence="4" id="KW-0812">Transmembrane</keyword>
<organism evidence="8">
    <name type="scientific">Hexamita inflata</name>
    <dbReference type="NCBI Taxonomy" id="28002"/>
    <lineage>
        <taxon>Eukaryota</taxon>
        <taxon>Metamonada</taxon>
        <taxon>Diplomonadida</taxon>
        <taxon>Hexamitidae</taxon>
        <taxon>Hexamitinae</taxon>
        <taxon>Hexamita</taxon>
    </lineage>
</organism>
<reference evidence="8" key="1">
    <citation type="submission" date="2023-06" db="EMBL/GenBank/DDBJ databases">
        <authorList>
            <person name="Kurt Z."/>
        </authorList>
    </citation>
    <scope>NUCLEOTIDE SEQUENCE</scope>
</reference>
<dbReference type="InterPro" id="IPR014718">
    <property type="entry name" value="GH-type_carb-bd"/>
</dbReference>
<reference evidence="9 10" key="2">
    <citation type="submission" date="2024-07" db="EMBL/GenBank/DDBJ databases">
        <authorList>
            <person name="Akdeniz Z."/>
        </authorList>
    </citation>
    <scope>NUCLEOTIDE SEQUENCE [LARGE SCALE GENOMIC DNA]</scope>
</reference>
<evidence type="ECO:0000256" key="3">
    <source>
        <dbReference type="ARBA" id="ARBA00023239"/>
    </source>
</evidence>
<dbReference type="Pfam" id="PF02278">
    <property type="entry name" value="Lyase_8"/>
    <property type="match status" value="1"/>
</dbReference>
<keyword evidence="10" id="KW-1185">Reference proteome</keyword>
<dbReference type="Pfam" id="PF02884">
    <property type="entry name" value="Lyase_8_C"/>
    <property type="match status" value="1"/>
</dbReference>
<name>A0AA86Q4B5_9EUKA</name>
<dbReference type="Gene3D" id="1.50.10.100">
    <property type="entry name" value="Chondroitin AC/alginate lyase"/>
    <property type="match status" value="1"/>
</dbReference>
<dbReference type="SUPFAM" id="SSF48230">
    <property type="entry name" value="Chondroitin AC/alginate lyase"/>
    <property type="match status" value="1"/>
</dbReference>
<dbReference type="GO" id="GO:0030246">
    <property type="term" value="F:carbohydrate binding"/>
    <property type="evidence" value="ECO:0007669"/>
    <property type="project" value="InterPro"/>
</dbReference>
<keyword evidence="3 8" id="KW-0456">Lyase</keyword>
<accession>A0AA86Q4B5</accession>
<evidence type="ECO:0000256" key="1">
    <source>
        <dbReference type="ARBA" id="ARBA00006699"/>
    </source>
</evidence>
<comment type="similarity">
    <text evidence="1">Belongs to the polysaccharide lyase 8 family.</text>
</comment>
<evidence type="ECO:0000259" key="5">
    <source>
        <dbReference type="Pfam" id="PF02278"/>
    </source>
</evidence>
<dbReference type="PANTHER" id="PTHR38481">
    <property type="entry name" value="HYALURONATE LYASE"/>
    <property type="match status" value="1"/>
</dbReference>
<dbReference type="GO" id="GO:0016837">
    <property type="term" value="F:carbon-oxygen lyase activity, acting on polysaccharides"/>
    <property type="evidence" value="ECO:0007669"/>
    <property type="project" value="UniProtKB-ARBA"/>
</dbReference>
<protein>
    <submittedName>
        <fullName evidence="8">Polysaccharide lyase 8 family protein</fullName>
    </submittedName>
    <submittedName>
        <fullName evidence="9">Polysaccharide_lyase 8 family protein</fullName>
    </submittedName>
</protein>
<keyword evidence="4" id="KW-1133">Transmembrane helix</keyword>
<dbReference type="InterPro" id="IPR003159">
    <property type="entry name" value="Lyase_8_central_dom"/>
</dbReference>
<dbReference type="Proteomes" id="UP001642409">
    <property type="component" value="Unassembled WGS sequence"/>
</dbReference>
<gene>
    <name evidence="8" type="ORF">HINF_LOCUS33700</name>
    <name evidence="9" type="ORF">HINF_LOCUS52269</name>
</gene>
<dbReference type="PANTHER" id="PTHR38481:SF1">
    <property type="entry name" value="HYALURONATE LYASE"/>
    <property type="match status" value="1"/>
</dbReference>
<dbReference type="EMBL" id="CAXDID020000260">
    <property type="protein sequence ID" value="CAL6066335.1"/>
    <property type="molecule type" value="Genomic_DNA"/>
</dbReference>
<dbReference type="Pfam" id="PF08124">
    <property type="entry name" value="Lyase_8_N"/>
    <property type="match status" value="1"/>
</dbReference>
<comment type="caution">
    <text evidence="8">The sequence shown here is derived from an EMBL/GenBank/DDBJ whole genome shotgun (WGS) entry which is preliminary data.</text>
</comment>
<feature type="domain" description="Polysaccharide lyase family 8 C-terminal" evidence="6">
    <location>
        <begin position="665"/>
        <end position="729"/>
    </location>
</feature>
<dbReference type="SUPFAM" id="SSF74650">
    <property type="entry name" value="Galactose mutarotase-like"/>
    <property type="match status" value="1"/>
</dbReference>
<sequence>MIYLSLIIMDANTDDIKKIIQNKKDLLTQNKLNSFVCPDFITNNANAASYLLSIMITKTDRSYLWEAWKRIDQGPQLQSTLESLYQIALAYAIVPFNNYTNPHYKNAQTLSTITNALDLILTRFYTSSLKYLTAPLSGLAQNWWEWQIGIPEVLNNIIILIKDGLQDALFNQYILTSRRFLPNPSQIGKLLGSTMPIQMPSTGGNLVDTARICFIRGLLSLTISESDQAFNALQHVLDFVTVLDGFYKDYSFIQHQSLASSASYGAVLFAGLTNLIIIINGSTLYNYNKSSIQNIFEFMLKAEMPLIYNGQMMNMVNGRGISRMEQEYNNGKTFIGLMAILSECAPTYQIQLQMKNLVKHHCNRALPLYDFTQQSALATLLIRSIMKDVTIPSTQPEYLHKRFSSMARVVHRRENFAFSIAMNSHKVGDYESINSENLHGWYTGDGMEYMYSKNQNQYTDFFPTVDPYLLQGTTELTIKRNNSEKDGVRKYLTSNATFVGGTDLDGIGVIGMEFYNFNYELSGFRSWFLFDSSVIVLADYKSNYQFQSSFLNRQLQSLSQRVYIDQVLINEGVQKINCTKLFVEGTINDSIGIIFTEETEIMLRKELRTGDWSEIGTSSGAVQQNYITGYILADNALQLQYVIVFGLEYDQFINYKPEHKIVMNKQMHAIEYVENNITFSAANIFNLPAGQNITMNNNFTIQSNASVLIKKANKIQISISDPTQKQTSVKLIKDNKVNIIDVTNAEGASFVFEYINPDIDTPHPDVTKNKSQCGLGCIAAITSCIFCIAINVIVLILCWKRNGSKGDKYQKQFKTIQNKMNAPIEYQFGGQYI</sequence>
<feature type="domain" description="Polysaccharide lyase family 8 central" evidence="5">
    <location>
        <begin position="400"/>
        <end position="644"/>
    </location>
</feature>
<keyword evidence="2" id="KW-0732">Signal</keyword>
<dbReference type="Gene3D" id="2.70.98.10">
    <property type="match status" value="1"/>
</dbReference>
<proteinExistence type="inferred from homology"/>
<evidence type="ECO:0000256" key="2">
    <source>
        <dbReference type="ARBA" id="ARBA00022729"/>
    </source>
</evidence>
<feature type="domain" description="Polysaccharide lyase 8 N-terminal alpha-helical" evidence="7">
    <location>
        <begin position="44"/>
        <end position="359"/>
    </location>
</feature>
<dbReference type="InterPro" id="IPR038970">
    <property type="entry name" value="Lyase_8"/>
</dbReference>
<dbReference type="GO" id="GO:0005576">
    <property type="term" value="C:extracellular region"/>
    <property type="evidence" value="ECO:0007669"/>
    <property type="project" value="InterPro"/>
</dbReference>
<keyword evidence="4" id="KW-0472">Membrane</keyword>